<keyword evidence="1" id="KW-0238">DNA-binding</keyword>
<dbReference type="PANTHER" id="PTHR33221">
    <property type="entry name" value="WINGED HELIX-TURN-HELIX TRANSCRIPTIONAL REGULATOR, RRF2 FAMILY"/>
    <property type="match status" value="1"/>
</dbReference>
<evidence type="ECO:0000313" key="3">
    <source>
        <dbReference type="Proteomes" id="UP001207605"/>
    </source>
</evidence>
<dbReference type="EMBL" id="JAOQJV010000023">
    <property type="protein sequence ID" value="MCU6701005.1"/>
    <property type="molecule type" value="Genomic_DNA"/>
</dbReference>
<accession>A0ABT2S9Q6</accession>
<dbReference type="InterPro" id="IPR000944">
    <property type="entry name" value="Tscrpt_reg_Rrf2"/>
</dbReference>
<organism evidence="2 3">
    <name type="scientific">Dorea ammoniilytica</name>
    <dbReference type="NCBI Taxonomy" id="2981788"/>
    <lineage>
        <taxon>Bacteria</taxon>
        <taxon>Bacillati</taxon>
        <taxon>Bacillota</taxon>
        <taxon>Clostridia</taxon>
        <taxon>Lachnospirales</taxon>
        <taxon>Lachnospiraceae</taxon>
        <taxon>Dorea</taxon>
    </lineage>
</organism>
<dbReference type="NCBIfam" id="TIGR00738">
    <property type="entry name" value="rrf2_super"/>
    <property type="match status" value="1"/>
</dbReference>
<evidence type="ECO:0000313" key="2">
    <source>
        <dbReference type="EMBL" id="MCU6701005.1"/>
    </source>
</evidence>
<keyword evidence="3" id="KW-1185">Reference proteome</keyword>
<dbReference type="PROSITE" id="PS01332">
    <property type="entry name" value="HTH_RRF2_1"/>
    <property type="match status" value="1"/>
</dbReference>
<dbReference type="RefSeq" id="WP_118453069.1">
    <property type="nucleotide sequence ID" value="NZ_JAOQJV010000023.1"/>
</dbReference>
<name>A0ABT2S9Q6_9FIRM</name>
<reference evidence="2 3" key="1">
    <citation type="journal article" date="2021" name="ISME Commun">
        <title>Automated analysis of genomic sequences facilitates high-throughput and comprehensive description of bacteria.</title>
        <authorList>
            <person name="Hitch T.C.A."/>
        </authorList>
    </citation>
    <scope>NUCLEOTIDE SEQUENCE [LARGE SCALE GENOMIC DNA]</scope>
    <source>
        <strain evidence="2 3">Sanger_02</strain>
    </source>
</reference>
<dbReference type="InterPro" id="IPR036390">
    <property type="entry name" value="WH_DNA-bd_sf"/>
</dbReference>
<dbReference type="Pfam" id="PF02082">
    <property type="entry name" value="Rrf2"/>
    <property type="match status" value="1"/>
</dbReference>
<dbReference type="Gene3D" id="1.10.10.10">
    <property type="entry name" value="Winged helix-like DNA-binding domain superfamily/Winged helix DNA-binding domain"/>
    <property type="match status" value="1"/>
</dbReference>
<dbReference type="SUPFAM" id="SSF46785">
    <property type="entry name" value="Winged helix' DNA-binding domain"/>
    <property type="match status" value="1"/>
</dbReference>
<dbReference type="PANTHER" id="PTHR33221:SF5">
    <property type="entry name" value="HTH-TYPE TRANSCRIPTIONAL REGULATOR ISCR"/>
    <property type="match status" value="1"/>
</dbReference>
<gene>
    <name evidence="2" type="ORF">OCV65_12280</name>
</gene>
<dbReference type="PROSITE" id="PS51197">
    <property type="entry name" value="HTH_RRF2_2"/>
    <property type="match status" value="1"/>
</dbReference>
<evidence type="ECO:0000256" key="1">
    <source>
        <dbReference type="ARBA" id="ARBA00023125"/>
    </source>
</evidence>
<protein>
    <submittedName>
        <fullName evidence="2">Rrf2 family transcriptional regulator</fullName>
    </submittedName>
</protein>
<proteinExistence type="predicted"/>
<dbReference type="InterPro" id="IPR036388">
    <property type="entry name" value="WH-like_DNA-bd_sf"/>
</dbReference>
<sequence>MNFSKRSRYGIRALIDLAEHTDSPCALCEIAERNNISIKYLEQIFSVLKKAGIIKSIKGPQGGYFLAGNPEYIRISDIIVTLDGSYFLDDERLAPGQKGEAEALAVQETVIDPINEEVHRILDQLTLKKLTEHAEQTNQAAQSMYYI</sequence>
<dbReference type="InterPro" id="IPR030489">
    <property type="entry name" value="TR_Rrf2-type_CS"/>
</dbReference>
<dbReference type="Proteomes" id="UP001207605">
    <property type="component" value="Unassembled WGS sequence"/>
</dbReference>
<comment type="caution">
    <text evidence="2">The sequence shown here is derived from an EMBL/GenBank/DDBJ whole genome shotgun (WGS) entry which is preliminary data.</text>
</comment>